<dbReference type="AlphaFoldDB" id="A0A2W2ENT9"/>
<dbReference type="SUPFAM" id="SSF51735">
    <property type="entry name" value="NAD(P)-binding Rossmann-fold domains"/>
    <property type="match status" value="2"/>
</dbReference>
<dbReference type="InterPro" id="IPR051203">
    <property type="entry name" value="Polysaccharide_Synthase-Rel"/>
</dbReference>
<dbReference type="RefSeq" id="WP_111214263.1">
    <property type="nucleotide sequence ID" value="NZ_POTY01000074.1"/>
</dbReference>
<evidence type="ECO:0000256" key="2">
    <source>
        <dbReference type="SAM" id="Phobius"/>
    </source>
</evidence>
<comment type="similarity">
    <text evidence="1">Belongs to the polysaccharide synthase family.</text>
</comment>
<comment type="caution">
    <text evidence="4">The sequence shown here is derived from an EMBL/GenBank/DDBJ whole genome shotgun (WGS) entry which is preliminary data.</text>
</comment>
<dbReference type="InterPro" id="IPR036291">
    <property type="entry name" value="NAD(P)-bd_dom_sf"/>
</dbReference>
<keyword evidence="2" id="KW-0472">Membrane</keyword>
<sequence>MPWETQSTRRTEPGARRTRARYRALVFLATDTTAWVGGFVAAAWTRYEFALTTTQLTRAAGCGLLAAGLHVAVVAARRVRSGRHPLGSLPEVQGLAGTALTAVAVMLLGLLPVAERPVPASTPLVGGALALLFMLAVRFAYRHQRDLALRPDVRSSTPVLLFGMGDAGQGLLRALLTDPRSRYLPVGALDDDPDKRNLAVEGVRVLGGRDDVAGAVRRTGATTVIFSVANADAALIRQIRESTLNAGAAFKVLPPVRDLVDHRITVTDVRDVRISDLLGRRQVVADMAVRTNGLTGRRILVTGAGGSIGSELCRQVMKANPGELMMLDRDESALHALQMSLDGRALLDGPELILADLRDDEGLRRIIRDRRPEIIFHAAALKHLTLLERHPGEAVKTNVWGTLSVLDACHDVAKFVNISTDKAADPISVLGYSKRITERLTAHAASRFPGTFLSVRFGNVLSSRGSVVTAFQRQIETGNPLTVTHPEVTRYLMTLQEAVHLVLQAAEIGSDGEALVLDMGEPVRIADLARQMAEQAASDVPIVFTGLRPGEKLHEDLLGTGEVDTRPLHPLVSHVAVPPLDPLEVSGLDPFDDPEKVVAELARLCTQPVGSTVTDGAVGLPMPR</sequence>
<dbReference type="Pfam" id="PF13727">
    <property type="entry name" value="CoA_binding_3"/>
    <property type="match status" value="1"/>
</dbReference>
<evidence type="ECO:0000259" key="3">
    <source>
        <dbReference type="Pfam" id="PF02719"/>
    </source>
</evidence>
<feature type="transmembrane region" description="Helical" evidence="2">
    <location>
        <begin position="56"/>
        <end position="75"/>
    </location>
</feature>
<dbReference type="EMBL" id="POTY01000074">
    <property type="protein sequence ID" value="PZG18265.1"/>
    <property type="molecule type" value="Genomic_DNA"/>
</dbReference>
<feature type="transmembrane region" description="Helical" evidence="2">
    <location>
        <begin position="95"/>
        <end position="114"/>
    </location>
</feature>
<dbReference type="InterPro" id="IPR003869">
    <property type="entry name" value="Polysac_CapD-like"/>
</dbReference>
<keyword evidence="2" id="KW-0812">Transmembrane</keyword>
<feature type="transmembrane region" description="Helical" evidence="2">
    <location>
        <begin position="24"/>
        <end position="44"/>
    </location>
</feature>
<keyword evidence="2" id="KW-1133">Transmembrane helix</keyword>
<name>A0A2W2ENT9_9ACTN</name>
<proteinExistence type="inferred from homology"/>
<organism evidence="4 5">
    <name type="scientific">Micromonospora craterilacus</name>
    <dbReference type="NCBI Taxonomy" id="1655439"/>
    <lineage>
        <taxon>Bacteria</taxon>
        <taxon>Bacillati</taxon>
        <taxon>Actinomycetota</taxon>
        <taxon>Actinomycetes</taxon>
        <taxon>Micromonosporales</taxon>
        <taxon>Micromonosporaceae</taxon>
        <taxon>Micromonospora</taxon>
    </lineage>
</organism>
<keyword evidence="5" id="KW-1185">Reference proteome</keyword>
<evidence type="ECO:0000256" key="1">
    <source>
        <dbReference type="ARBA" id="ARBA00007430"/>
    </source>
</evidence>
<gene>
    <name evidence="4" type="ORF">C1I95_13995</name>
</gene>
<dbReference type="PANTHER" id="PTHR43318">
    <property type="entry name" value="UDP-N-ACETYLGLUCOSAMINE 4,6-DEHYDRATASE"/>
    <property type="match status" value="1"/>
</dbReference>
<dbReference type="Gene3D" id="3.40.50.720">
    <property type="entry name" value="NAD(P)-binding Rossmann-like Domain"/>
    <property type="match status" value="2"/>
</dbReference>
<feature type="domain" description="Polysaccharide biosynthesis protein CapD-like" evidence="3">
    <location>
        <begin position="299"/>
        <end position="569"/>
    </location>
</feature>
<dbReference type="PANTHER" id="PTHR43318:SF1">
    <property type="entry name" value="POLYSACCHARIDE BIOSYNTHESIS PROTEIN EPSC-RELATED"/>
    <property type="match status" value="1"/>
</dbReference>
<protein>
    <submittedName>
        <fullName evidence="4">Polysaccharide biosynthesis protein</fullName>
    </submittedName>
</protein>
<reference evidence="4 5" key="1">
    <citation type="submission" date="2018-01" db="EMBL/GenBank/DDBJ databases">
        <title>Draft genome sequence of Jishengella sp. NA12.</title>
        <authorList>
            <person name="Sahin N."/>
            <person name="Ay H."/>
            <person name="Saygin H."/>
        </authorList>
    </citation>
    <scope>NUCLEOTIDE SEQUENCE [LARGE SCALE GENOMIC DNA]</scope>
    <source>
        <strain evidence="4 5">NA12</strain>
    </source>
</reference>
<dbReference type="OrthoDB" id="9803111at2"/>
<dbReference type="CDD" id="cd05237">
    <property type="entry name" value="UDP_invert_4-6DH_SDR_e"/>
    <property type="match status" value="1"/>
</dbReference>
<evidence type="ECO:0000313" key="4">
    <source>
        <dbReference type="EMBL" id="PZG18265.1"/>
    </source>
</evidence>
<dbReference type="Pfam" id="PF02719">
    <property type="entry name" value="Polysacc_synt_2"/>
    <property type="match status" value="1"/>
</dbReference>
<dbReference type="Proteomes" id="UP000248924">
    <property type="component" value="Unassembled WGS sequence"/>
</dbReference>
<accession>A0A2W2ENT9</accession>
<evidence type="ECO:0000313" key="5">
    <source>
        <dbReference type="Proteomes" id="UP000248924"/>
    </source>
</evidence>
<feature type="transmembrane region" description="Helical" evidence="2">
    <location>
        <begin position="120"/>
        <end position="141"/>
    </location>
</feature>